<reference evidence="2 3" key="1">
    <citation type="journal article" date="2024" name="Plant J.">
        <title>Genome sequences and population genomics reveal climatic adaptation and genomic divergence between two closely related sweetgum species.</title>
        <authorList>
            <person name="Xu W.Q."/>
            <person name="Ren C.Q."/>
            <person name="Zhang X.Y."/>
            <person name="Comes H.P."/>
            <person name="Liu X.H."/>
            <person name="Li Y.G."/>
            <person name="Kettle C.J."/>
            <person name="Jalonen R."/>
            <person name="Gaisberger H."/>
            <person name="Ma Y.Z."/>
            <person name="Qiu Y.X."/>
        </authorList>
    </citation>
    <scope>NUCLEOTIDE SEQUENCE [LARGE SCALE GENOMIC DNA]</scope>
    <source>
        <strain evidence="2">Hangzhou</strain>
    </source>
</reference>
<dbReference type="EMBL" id="JBBPBK010000012">
    <property type="protein sequence ID" value="KAK9273945.1"/>
    <property type="molecule type" value="Genomic_DNA"/>
</dbReference>
<sequence length="274" mass="31444">MSIKKETGVCNFYDPRDNVTHHMCDAELSNCVVLFSKYGWLLVSRGTRSMFFYEPFTKEKIELPDMPRDFSFNGICFSGLPPNYTIFGVWHVFAEWLAIVHLDISTGIWDWEVCDNDFLFLPSWSNPVFLNETFYCLGQDGSLGIYELREAGYTWKILDKPEPLCFPSAVGRNFLVSIEEELLSVFVGNLGEWVKVFKLRVADSEWVEVKNLGSQMLFVSPTTSLAVVASEEKMKNKFIFPSSATLMAKTCFILWKLVDIRPLRLTTLVEISMI</sequence>
<feature type="domain" description="KIB1-4 beta-propeller" evidence="1">
    <location>
        <begin position="13"/>
        <end position="240"/>
    </location>
</feature>
<organism evidence="2 3">
    <name type="scientific">Liquidambar formosana</name>
    <name type="common">Formosan gum</name>
    <dbReference type="NCBI Taxonomy" id="63359"/>
    <lineage>
        <taxon>Eukaryota</taxon>
        <taxon>Viridiplantae</taxon>
        <taxon>Streptophyta</taxon>
        <taxon>Embryophyta</taxon>
        <taxon>Tracheophyta</taxon>
        <taxon>Spermatophyta</taxon>
        <taxon>Magnoliopsida</taxon>
        <taxon>eudicotyledons</taxon>
        <taxon>Gunneridae</taxon>
        <taxon>Pentapetalae</taxon>
        <taxon>Saxifragales</taxon>
        <taxon>Altingiaceae</taxon>
        <taxon>Liquidambar</taxon>
    </lineage>
</organism>
<comment type="caution">
    <text evidence="2">The sequence shown here is derived from an EMBL/GenBank/DDBJ whole genome shotgun (WGS) entry which is preliminary data.</text>
</comment>
<dbReference type="Proteomes" id="UP001415857">
    <property type="component" value="Unassembled WGS sequence"/>
</dbReference>
<gene>
    <name evidence="2" type="ORF">L1049_018757</name>
</gene>
<evidence type="ECO:0000313" key="3">
    <source>
        <dbReference type="Proteomes" id="UP001415857"/>
    </source>
</evidence>
<dbReference type="InterPro" id="IPR005174">
    <property type="entry name" value="KIB1-4_b-propeller"/>
</dbReference>
<dbReference type="PANTHER" id="PTHR33127">
    <property type="entry name" value="TRANSMEMBRANE PROTEIN"/>
    <property type="match status" value="1"/>
</dbReference>
<dbReference type="InterPro" id="IPR011043">
    <property type="entry name" value="Gal_Oxase/kelch_b-propeller"/>
</dbReference>
<keyword evidence="3" id="KW-1185">Reference proteome</keyword>
<protein>
    <recommendedName>
        <fullName evidence="1">KIB1-4 beta-propeller domain-containing protein</fullName>
    </recommendedName>
</protein>
<dbReference type="AlphaFoldDB" id="A0AAP0RAI6"/>
<dbReference type="PANTHER" id="PTHR33127:SF87">
    <property type="entry name" value="DUF295 DOMAIN-CONTAINING PROTEIN"/>
    <property type="match status" value="1"/>
</dbReference>
<dbReference type="SUPFAM" id="SSF50965">
    <property type="entry name" value="Galactose oxidase, central domain"/>
    <property type="match status" value="1"/>
</dbReference>
<evidence type="ECO:0000259" key="1">
    <source>
        <dbReference type="Pfam" id="PF03478"/>
    </source>
</evidence>
<accession>A0AAP0RAI6</accession>
<dbReference type="Pfam" id="PF03478">
    <property type="entry name" value="Beta-prop_KIB1-4"/>
    <property type="match status" value="1"/>
</dbReference>
<evidence type="ECO:0000313" key="2">
    <source>
        <dbReference type="EMBL" id="KAK9273945.1"/>
    </source>
</evidence>
<name>A0AAP0RAI6_LIQFO</name>
<proteinExistence type="predicted"/>